<organism evidence="2 3">
    <name type="scientific">Brumimicrobium salinarum</name>
    <dbReference type="NCBI Taxonomy" id="2058658"/>
    <lineage>
        <taxon>Bacteria</taxon>
        <taxon>Pseudomonadati</taxon>
        <taxon>Bacteroidota</taxon>
        <taxon>Flavobacteriia</taxon>
        <taxon>Flavobacteriales</taxon>
        <taxon>Crocinitomicaceae</taxon>
        <taxon>Brumimicrobium</taxon>
    </lineage>
</organism>
<comment type="caution">
    <text evidence="2">The sequence shown here is derived from an EMBL/GenBank/DDBJ whole genome shotgun (WGS) entry which is preliminary data.</text>
</comment>
<dbReference type="InterPro" id="IPR015032">
    <property type="entry name" value="ThsB__TIR-like_domain"/>
</dbReference>
<accession>A0A2I0R468</accession>
<dbReference type="OrthoDB" id="1099430at2"/>
<dbReference type="Proteomes" id="UP000236654">
    <property type="component" value="Unassembled WGS sequence"/>
</dbReference>
<evidence type="ECO:0000313" key="3">
    <source>
        <dbReference type="Proteomes" id="UP000236654"/>
    </source>
</evidence>
<dbReference type="RefSeq" id="WP_101333838.1">
    <property type="nucleotide sequence ID" value="NZ_PJNI01000003.1"/>
</dbReference>
<dbReference type="Pfam" id="PF08937">
    <property type="entry name" value="ThsB_TIR"/>
    <property type="match status" value="1"/>
</dbReference>
<feature type="domain" description="Thoeris protein ThsB TIR-like" evidence="1">
    <location>
        <begin position="10"/>
        <end position="115"/>
    </location>
</feature>
<dbReference type="Gene3D" id="3.40.50.11200">
    <property type="match status" value="1"/>
</dbReference>
<dbReference type="AlphaFoldDB" id="A0A2I0R468"/>
<gene>
    <name evidence="2" type="ORF">CW751_04690</name>
</gene>
<protein>
    <recommendedName>
        <fullName evidence="1">Thoeris protein ThsB TIR-like domain-containing protein</fullName>
    </recommendedName>
</protein>
<reference evidence="2 3" key="1">
    <citation type="submission" date="2017-12" db="EMBL/GenBank/DDBJ databases">
        <title>The draft genome sequence of Brumimicrobium saltpan LHR20.</title>
        <authorList>
            <person name="Do Z.-J."/>
            <person name="Luo H.-R."/>
        </authorList>
    </citation>
    <scope>NUCLEOTIDE SEQUENCE [LARGE SCALE GENOMIC DNA]</scope>
    <source>
        <strain evidence="2 3">LHR20</strain>
    </source>
</reference>
<sequence>MAYRNGTYVAFAADGNTDITKSDIKYYNLLKGWNKMKGKEFKLINPHEKGSMLRQWSKEETIKRTLRSRLDNSTRLLLLVGNTTRFDTDFVPYEIEYAIDKCNLPVIVVYVNHKTRITENCPQSLVNLLPKALKDRMDNEKVKTIHIPFRERIISKAIEDYNHDKFPSYSFSLYTESVYNSIYRSDEI</sequence>
<name>A0A2I0R468_9FLAO</name>
<proteinExistence type="predicted"/>
<keyword evidence="3" id="KW-1185">Reference proteome</keyword>
<evidence type="ECO:0000259" key="1">
    <source>
        <dbReference type="Pfam" id="PF08937"/>
    </source>
</evidence>
<dbReference type="EMBL" id="PJNI01000003">
    <property type="protein sequence ID" value="PKR81357.1"/>
    <property type="molecule type" value="Genomic_DNA"/>
</dbReference>
<evidence type="ECO:0000313" key="2">
    <source>
        <dbReference type="EMBL" id="PKR81357.1"/>
    </source>
</evidence>